<dbReference type="Proteomes" id="UP001178507">
    <property type="component" value="Unassembled WGS sequence"/>
</dbReference>
<keyword evidence="2" id="KW-1185">Reference proteome</keyword>
<organism evidence="1 2">
    <name type="scientific">Effrenium voratum</name>
    <dbReference type="NCBI Taxonomy" id="2562239"/>
    <lineage>
        <taxon>Eukaryota</taxon>
        <taxon>Sar</taxon>
        <taxon>Alveolata</taxon>
        <taxon>Dinophyceae</taxon>
        <taxon>Suessiales</taxon>
        <taxon>Symbiodiniaceae</taxon>
        <taxon>Effrenium</taxon>
    </lineage>
</organism>
<gene>
    <name evidence="1" type="ORF">EVOR1521_LOCUS13203</name>
</gene>
<evidence type="ECO:0000313" key="2">
    <source>
        <dbReference type="Proteomes" id="UP001178507"/>
    </source>
</evidence>
<reference evidence="1" key="1">
    <citation type="submission" date="2023-08" db="EMBL/GenBank/DDBJ databases">
        <authorList>
            <person name="Chen Y."/>
            <person name="Shah S."/>
            <person name="Dougan E. K."/>
            <person name="Thang M."/>
            <person name="Chan C."/>
        </authorList>
    </citation>
    <scope>NUCLEOTIDE SEQUENCE</scope>
</reference>
<dbReference type="AlphaFoldDB" id="A0AA36IHZ2"/>
<sequence>MASLMDMARIAAAAAQAPAALRAPRARLGKWGKRMRRTARMHQLRRHLKHKADSLRRQAVANNAGGRSRTIDHLLPVAEDGRRAKPSGKGGWKKWTPEALLRAAFASENAALRQVAQEVDGASAAHARRARLFVAQLIEQTQREGMDRECRQMAHAATEAGQGPLFHILNKLDVALHGLGPGTWSILASHAQISVRAADQTRDYDIVRPPQALPNKTAPCMFGALCQNLGGLWPTLQGTLIVLPQEPPGLQAEWLAGRQHAAQFLELAFGAVTENKRRARRAQEFLAFFAGPWSGLTCGGCVHANGRGWLGGACSGTQLAVQLTWKRGNLMENLLLH</sequence>
<dbReference type="EMBL" id="CAUJNA010001448">
    <property type="protein sequence ID" value="CAJ1387056.1"/>
    <property type="molecule type" value="Genomic_DNA"/>
</dbReference>
<proteinExistence type="predicted"/>
<name>A0AA36IHZ2_9DINO</name>
<comment type="caution">
    <text evidence="1">The sequence shown here is derived from an EMBL/GenBank/DDBJ whole genome shotgun (WGS) entry which is preliminary data.</text>
</comment>
<evidence type="ECO:0000313" key="1">
    <source>
        <dbReference type="EMBL" id="CAJ1387056.1"/>
    </source>
</evidence>
<protein>
    <submittedName>
        <fullName evidence="1">Uncharacterized protein</fullName>
    </submittedName>
</protein>
<accession>A0AA36IHZ2</accession>